<feature type="region of interest" description="Disordered" evidence="1">
    <location>
        <begin position="558"/>
        <end position="606"/>
    </location>
</feature>
<gene>
    <name evidence="2" type="ORF">FB45DRAFT_1117218</name>
</gene>
<feature type="compositionally biased region" description="Polar residues" evidence="1">
    <location>
        <begin position="394"/>
        <end position="409"/>
    </location>
</feature>
<feature type="compositionally biased region" description="Basic residues" evidence="1">
    <location>
        <begin position="463"/>
        <end position="477"/>
    </location>
</feature>
<accession>A0AAD7FAQ7</accession>
<dbReference type="EMBL" id="JARKIF010000030">
    <property type="protein sequence ID" value="KAJ7612686.1"/>
    <property type="molecule type" value="Genomic_DNA"/>
</dbReference>
<name>A0AAD7FAQ7_9AGAR</name>
<feature type="region of interest" description="Disordered" evidence="1">
    <location>
        <begin position="351"/>
        <end position="488"/>
    </location>
</feature>
<keyword evidence="3" id="KW-1185">Reference proteome</keyword>
<feature type="compositionally biased region" description="Acidic residues" evidence="1">
    <location>
        <begin position="353"/>
        <end position="367"/>
    </location>
</feature>
<feature type="compositionally biased region" description="Basic and acidic residues" evidence="1">
    <location>
        <begin position="270"/>
        <end position="284"/>
    </location>
</feature>
<feature type="region of interest" description="Disordered" evidence="1">
    <location>
        <begin position="248"/>
        <end position="288"/>
    </location>
</feature>
<proteinExistence type="predicted"/>
<dbReference type="AlphaFoldDB" id="A0AAD7FAQ7"/>
<feature type="compositionally biased region" description="Polar residues" evidence="1">
    <location>
        <begin position="254"/>
        <end position="263"/>
    </location>
</feature>
<comment type="caution">
    <text evidence="2">The sequence shown here is derived from an EMBL/GenBank/DDBJ whole genome shotgun (WGS) entry which is preliminary data.</text>
</comment>
<feature type="compositionally biased region" description="Basic residues" evidence="1">
    <location>
        <begin position="372"/>
        <end position="382"/>
    </location>
</feature>
<evidence type="ECO:0000313" key="3">
    <source>
        <dbReference type="Proteomes" id="UP001221142"/>
    </source>
</evidence>
<sequence length="720" mass="79288">MSPGPYARKTLPSLGFLLESKISHDTLCSDLTDVIPCTVFDLLRHRLPLSASLHTTTPPCTTNDASWHFTGPNGEGDGSMTCHEALPMRSSVGSACQSLPWSASMALLARALHKQLSANFQPVHCNRVGSRTSNIRASLFAFPLASHHHLDSLKTSFKPLQYSPSSSPSIKAAVLPSNSVMALSIAREPATIVFCAATGYGNLDVVRAPIRRYYSIRLLRPLRLMPNDSDEEKDVKIWRSAGASVTIPRKGQSKRATGTTAGSSDDVDESHDRDNFGDDARTSDDNGYTVDAMAVDLDPRSPSPFLEDVGMDVDDEDLLLSDVELLYLGEEDEWLQFDPEQEVEEIQTREEMEHELEELLTPEEEAALGETRHRRCSQARRAKGPETKVEAAPVSSSKTDVRISGSSPGCSRLLNDFKAVTPAQKRKRKTEPKEEEVEEEEKPKRTKKAKQELTISKSGQPKSPKKKATTGRQRTTRNRSWEEKPARSRTCLLTNSSQIFYATTTNGFFRSLENCIHSTYCNYSLYKFIRRLNDRDSARMRQSRVDQERVDACIHVARNSRAKEHDKGPLEGSGGPPVVEKGRADAPESSTARTETHLQLTPARRDDNASDQRIALGWSLCTTKALPGCPRAAVLVDAAPVDDKQLSSTAAGVVGGSWDQTVPLLPRRWPLLGLRIPVISAHALHAGHLPFTITSDGPLYSIIQSAFEETVGTKEIEALG</sequence>
<organism evidence="2 3">
    <name type="scientific">Roridomyces roridus</name>
    <dbReference type="NCBI Taxonomy" id="1738132"/>
    <lineage>
        <taxon>Eukaryota</taxon>
        <taxon>Fungi</taxon>
        <taxon>Dikarya</taxon>
        <taxon>Basidiomycota</taxon>
        <taxon>Agaricomycotina</taxon>
        <taxon>Agaricomycetes</taxon>
        <taxon>Agaricomycetidae</taxon>
        <taxon>Agaricales</taxon>
        <taxon>Marasmiineae</taxon>
        <taxon>Mycenaceae</taxon>
        <taxon>Roridomyces</taxon>
    </lineage>
</organism>
<evidence type="ECO:0000256" key="1">
    <source>
        <dbReference type="SAM" id="MobiDB-lite"/>
    </source>
</evidence>
<protein>
    <submittedName>
        <fullName evidence="2">Uncharacterized protein</fullName>
    </submittedName>
</protein>
<evidence type="ECO:0000313" key="2">
    <source>
        <dbReference type="EMBL" id="KAJ7612686.1"/>
    </source>
</evidence>
<dbReference type="Proteomes" id="UP001221142">
    <property type="component" value="Unassembled WGS sequence"/>
</dbReference>
<reference evidence="2" key="1">
    <citation type="submission" date="2023-03" db="EMBL/GenBank/DDBJ databases">
        <title>Massive genome expansion in bonnet fungi (Mycena s.s.) driven by repeated elements and novel gene families across ecological guilds.</title>
        <authorList>
            <consortium name="Lawrence Berkeley National Laboratory"/>
            <person name="Harder C.B."/>
            <person name="Miyauchi S."/>
            <person name="Viragh M."/>
            <person name="Kuo A."/>
            <person name="Thoen E."/>
            <person name="Andreopoulos B."/>
            <person name="Lu D."/>
            <person name="Skrede I."/>
            <person name="Drula E."/>
            <person name="Henrissat B."/>
            <person name="Morin E."/>
            <person name="Kohler A."/>
            <person name="Barry K."/>
            <person name="LaButti K."/>
            <person name="Morin E."/>
            <person name="Salamov A."/>
            <person name="Lipzen A."/>
            <person name="Mereny Z."/>
            <person name="Hegedus B."/>
            <person name="Baldrian P."/>
            <person name="Stursova M."/>
            <person name="Weitz H."/>
            <person name="Taylor A."/>
            <person name="Grigoriev I.V."/>
            <person name="Nagy L.G."/>
            <person name="Martin F."/>
            <person name="Kauserud H."/>
        </authorList>
    </citation>
    <scope>NUCLEOTIDE SEQUENCE</scope>
    <source>
        <strain evidence="2">9284</strain>
    </source>
</reference>
<feature type="compositionally biased region" description="Polar residues" evidence="1">
    <location>
        <begin position="588"/>
        <end position="599"/>
    </location>
</feature>